<comment type="caution">
    <text evidence="2">The sequence shown here is derived from an EMBL/GenBank/DDBJ whole genome shotgun (WGS) entry which is preliminary data.</text>
</comment>
<feature type="region of interest" description="Disordered" evidence="1">
    <location>
        <begin position="36"/>
        <end position="62"/>
    </location>
</feature>
<protein>
    <submittedName>
        <fullName evidence="2">Uncharacterized protein</fullName>
    </submittedName>
</protein>
<reference evidence="2 3" key="1">
    <citation type="journal article" date="2016" name="Nat. Commun.">
        <title>Thousands of microbial genomes shed light on interconnected biogeochemical processes in an aquifer system.</title>
        <authorList>
            <person name="Anantharaman K."/>
            <person name="Brown C.T."/>
            <person name="Hug L.A."/>
            <person name="Sharon I."/>
            <person name="Castelle C.J."/>
            <person name="Probst A.J."/>
            <person name="Thomas B.C."/>
            <person name="Singh A."/>
            <person name="Wilkins M.J."/>
            <person name="Karaoz U."/>
            <person name="Brodie E.L."/>
            <person name="Williams K.H."/>
            <person name="Hubbard S.S."/>
            <person name="Banfield J.F."/>
        </authorList>
    </citation>
    <scope>NUCLEOTIDE SEQUENCE [LARGE SCALE GENOMIC DNA]</scope>
</reference>
<dbReference type="Proteomes" id="UP000179023">
    <property type="component" value="Unassembled WGS sequence"/>
</dbReference>
<feature type="compositionally biased region" description="Basic and acidic residues" evidence="1">
    <location>
        <begin position="53"/>
        <end position="62"/>
    </location>
</feature>
<feature type="compositionally biased region" description="Basic residues" evidence="1">
    <location>
        <begin position="37"/>
        <end position="52"/>
    </location>
</feature>
<accession>A0A1G2KPP5</accession>
<dbReference type="AlphaFoldDB" id="A0A1G2KPP5"/>
<dbReference type="STRING" id="1802270.A3C07_00975"/>
<name>A0A1G2KPP5_9BACT</name>
<evidence type="ECO:0000256" key="1">
    <source>
        <dbReference type="SAM" id="MobiDB-lite"/>
    </source>
</evidence>
<organism evidence="2 3">
    <name type="scientific">Candidatus Sungbacteria bacterium RIFCSPHIGHO2_02_FULL_47_11</name>
    <dbReference type="NCBI Taxonomy" id="1802270"/>
    <lineage>
        <taxon>Bacteria</taxon>
        <taxon>Candidatus Sungiibacteriota</taxon>
    </lineage>
</organism>
<evidence type="ECO:0000313" key="2">
    <source>
        <dbReference type="EMBL" id="OHA00409.1"/>
    </source>
</evidence>
<dbReference type="EMBL" id="MHQI01000016">
    <property type="protein sequence ID" value="OHA00409.1"/>
    <property type="molecule type" value="Genomic_DNA"/>
</dbReference>
<proteinExistence type="predicted"/>
<gene>
    <name evidence="2" type="ORF">A3C07_00975</name>
</gene>
<evidence type="ECO:0000313" key="3">
    <source>
        <dbReference type="Proteomes" id="UP000179023"/>
    </source>
</evidence>
<sequence length="62" mass="7340">MKLRVAKLRGIKRNSSVAEYPPSIACGELRKGYSPRLHPRSKLRGIRRRRIKKYENKRFTKS</sequence>